<sequence>MAAASTCSGHSLHGAYCDNAPPQGVRINSSHNRPLRIVPPTTLASSPPSTSTNPGDVSSTFSTVEVDLASQSISALNIMGVKDTMLHVTELPMETAPDLAVIEPSSPNMETVEEVPSVELEAPPATTSSPASAKHRTPKRKRTASPLSPASTTPSQHVRSASRSTRRSAPPSSRPGSLHSHRRAVTTSSLTPSSNPSPSDPETRRQNLLALHRESCRLFQNNGRVRDSEGSAPSPSSSTATMPTPPRTVRTYSDLSTPPLSPILDSMTSTSQRPHFPPPLRTCSAFTPSDSDPISPIPIHPSATVIDWTSPSTRRREYKKIDRASSGVRGFWRRVAPRWARFGGDDRTPFFEEKDGKGNYEGSVRRFRMDLPDEVPRSERTVGSMRGLKLKRKLVGGMGRSRSDSA</sequence>
<accession>A0ACC3AV24</accession>
<dbReference type="Proteomes" id="UP001177260">
    <property type="component" value="Unassembled WGS sequence"/>
</dbReference>
<keyword evidence="2" id="KW-1185">Reference proteome</keyword>
<reference evidence="1 2" key="1">
    <citation type="journal article" date="2023" name="ACS Omega">
        <title>Identification of the Neoaspergillic Acid Biosynthesis Gene Cluster by Establishing an In Vitro CRISPR-Ribonucleoprotein Genetic System in Aspergillus melleus.</title>
        <authorList>
            <person name="Yuan B."/>
            <person name="Grau M.F."/>
            <person name="Murata R.M."/>
            <person name="Torok T."/>
            <person name="Venkateswaran K."/>
            <person name="Stajich J.E."/>
            <person name="Wang C.C.C."/>
        </authorList>
    </citation>
    <scope>NUCLEOTIDE SEQUENCE [LARGE SCALE GENOMIC DNA]</scope>
    <source>
        <strain evidence="1 2">IMV 1140</strain>
    </source>
</reference>
<evidence type="ECO:0000313" key="1">
    <source>
        <dbReference type="EMBL" id="KAK1141483.1"/>
    </source>
</evidence>
<gene>
    <name evidence="1" type="ORF">N8T08_009023</name>
</gene>
<dbReference type="EMBL" id="JAOPJF010000063">
    <property type="protein sequence ID" value="KAK1141483.1"/>
    <property type="molecule type" value="Genomic_DNA"/>
</dbReference>
<comment type="caution">
    <text evidence="1">The sequence shown here is derived from an EMBL/GenBank/DDBJ whole genome shotgun (WGS) entry which is preliminary data.</text>
</comment>
<proteinExistence type="predicted"/>
<protein>
    <submittedName>
        <fullName evidence="1">Uncharacterized protein</fullName>
    </submittedName>
</protein>
<evidence type="ECO:0000313" key="2">
    <source>
        <dbReference type="Proteomes" id="UP001177260"/>
    </source>
</evidence>
<organism evidence="1 2">
    <name type="scientific">Aspergillus melleus</name>
    <dbReference type="NCBI Taxonomy" id="138277"/>
    <lineage>
        <taxon>Eukaryota</taxon>
        <taxon>Fungi</taxon>
        <taxon>Dikarya</taxon>
        <taxon>Ascomycota</taxon>
        <taxon>Pezizomycotina</taxon>
        <taxon>Eurotiomycetes</taxon>
        <taxon>Eurotiomycetidae</taxon>
        <taxon>Eurotiales</taxon>
        <taxon>Aspergillaceae</taxon>
        <taxon>Aspergillus</taxon>
        <taxon>Aspergillus subgen. Circumdati</taxon>
    </lineage>
</organism>
<name>A0ACC3AV24_9EURO</name>